<gene>
    <name evidence="3" type="ORF">TUM17379_10450</name>
</gene>
<sequence>MDNTPPLTATPAAKTTAQTATNRWQAAAWATLGAGSCIGLLAGLQEMLTQNLSWSLLLMAPFGATMVLLYALPQSPLAQPKNIFFGHLLTCALGLLLLHTLGVSPLTLGLGTGLGVGLMMLTNTTHPPAGANPLLVMLAGADWQFLLTPVVSGLLLILAFGWAYHKSLYIKGISKHSWPKTN</sequence>
<name>A0AAD1NN04_9GAMM</name>
<feature type="transmembrane region" description="Helical" evidence="1">
    <location>
        <begin position="143"/>
        <end position="164"/>
    </location>
</feature>
<keyword evidence="1" id="KW-0472">Membrane</keyword>
<evidence type="ECO:0000313" key="3">
    <source>
        <dbReference type="EMBL" id="BCV44027.1"/>
    </source>
</evidence>
<protein>
    <recommendedName>
        <fullName evidence="2">HPP transmembrane region domain-containing protein</fullName>
    </recommendedName>
</protein>
<feature type="transmembrane region" description="Helical" evidence="1">
    <location>
        <begin position="26"/>
        <end position="44"/>
    </location>
</feature>
<feature type="domain" description="HPP transmembrane region" evidence="2">
    <location>
        <begin position="22"/>
        <end position="166"/>
    </location>
</feature>
<feature type="transmembrane region" description="Helical" evidence="1">
    <location>
        <begin position="51"/>
        <end position="71"/>
    </location>
</feature>
<evidence type="ECO:0000259" key="2">
    <source>
        <dbReference type="Pfam" id="PF04982"/>
    </source>
</evidence>
<dbReference type="RefSeq" id="WP_208146461.1">
    <property type="nucleotide sequence ID" value="NZ_AP024613.1"/>
</dbReference>
<dbReference type="InterPro" id="IPR007065">
    <property type="entry name" value="HPP"/>
</dbReference>
<keyword evidence="1" id="KW-1133">Transmembrane helix</keyword>
<dbReference type="InterPro" id="IPR058581">
    <property type="entry name" value="TM_HPP"/>
</dbReference>
<proteinExistence type="predicted"/>
<feature type="transmembrane region" description="Helical" evidence="1">
    <location>
        <begin position="83"/>
        <end position="99"/>
    </location>
</feature>
<dbReference type="PANTHER" id="PTHR33741">
    <property type="entry name" value="TRANSMEMBRANE PROTEIN DDB_G0269096-RELATED"/>
    <property type="match status" value="1"/>
</dbReference>
<dbReference type="PANTHER" id="PTHR33741:SF5">
    <property type="entry name" value="TRANSMEMBRANE PROTEIN DDB_G0269096-RELATED"/>
    <property type="match status" value="1"/>
</dbReference>
<accession>A0AAD1NN04</accession>
<keyword evidence="1" id="KW-0812">Transmembrane</keyword>
<reference evidence="3" key="1">
    <citation type="submission" date="2021-05" db="EMBL/GenBank/DDBJ databases">
        <title>Molecular characterization for Shewanella algae harboring chromosomal blaOXA-55-like strains isolated from clinical and environment sample.</title>
        <authorList>
            <person name="Ohama Y."/>
            <person name="Aoki K."/>
            <person name="Harada S."/>
            <person name="Moriya K."/>
            <person name="Ishii Y."/>
            <person name="Tateda K."/>
        </authorList>
    </citation>
    <scope>NUCLEOTIDE SEQUENCE</scope>
    <source>
        <strain evidence="3">TUM17379</strain>
    </source>
</reference>
<evidence type="ECO:0000256" key="1">
    <source>
        <dbReference type="SAM" id="Phobius"/>
    </source>
</evidence>
<evidence type="ECO:0000313" key="4">
    <source>
        <dbReference type="Proteomes" id="UP000825078"/>
    </source>
</evidence>
<dbReference type="Proteomes" id="UP000825078">
    <property type="component" value="Chromosome"/>
</dbReference>
<organism evidence="3 4">
    <name type="scientific">Shewanella algae</name>
    <dbReference type="NCBI Taxonomy" id="38313"/>
    <lineage>
        <taxon>Bacteria</taxon>
        <taxon>Pseudomonadati</taxon>
        <taxon>Pseudomonadota</taxon>
        <taxon>Gammaproteobacteria</taxon>
        <taxon>Alteromonadales</taxon>
        <taxon>Shewanellaceae</taxon>
        <taxon>Shewanella</taxon>
    </lineage>
</organism>
<dbReference type="Pfam" id="PF04982">
    <property type="entry name" value="TM_HPP"/>
    <property type="match status" value="1"/>
</dbReference>
<dbReference type="EMBL" id="AP024613">
    <property type="protein sequence ID" value="BCV44027.1"/>
    <property type="molecule type" value="Genomic_DNA"/>
</dbReference>
<feature type="transmembrane region" description="Helical" evidence="1">
    <location>
        <begin position="106"/>
        <end position="123"/>
    </location>
</feature>
<dbReference type="AlphaFoldDB" id="A0AAD1NN04"/>